<feature type="transmembrane region" description="Helical" evidence="9">
    <location>
        <begin position="53"/>
        <end position="78"/>
    </location>
</feature>
<dbReference type="InterPro" id="IPR007084">
    <property type="entry name" value="BRICHOS_dom"/>
</dbReference>
<keyword evidence="8" id="KW-0325">Glycoprotein</keyword>
<proteinExistence type="inferred from homology"/>
<reference evidence="12" key="1">
    <citation type="submission" date="2022-11" db="UniProtKB">
        <authorList>
            <consortium name="WormBaseParasite"/>
        </authorList>
    </citation>
    <scope>IDENTIFICATION</scope>
</reference>
<dbReference type="GO" id="GO:0070062">
    <property type="term" value="C:extracellular exosome"/>
    <property type="evidence" value="ECO:0007669"/>
    <property type="project" value="TreeGrafter"/>
</dbReference>
<dbReference type="WBParaSite" id="PgR015_g110_t01">
    <property type="protein sequence ID" value="PgR015_g110_t01"/>
    <property type="gene ID" value="PgR015_g110"/>
</dbReference>
<evidence type="ECO:0000259" key="10">
    <source>
        <dbReference type="PROSITE" id="PS50869"/>
    </source>
</evidence>
<keyword evidence="4 9" id="KW-0735">Signal-anchor</keyword>
<sequence>MKIFEVHRMTVFTMRSKETPEAKKVLDSAICLEPSKYRRVETDAFASLRHHRVFTSCCLLLLILWLLIASFLAGIFFYRQFYKRPTFYGWCGTNFVQRGRTERLEQSLEISPDEYYERISVPRFGSNRPAIFVHDFKKNLTAIVDVLSNRCFLKDLERNLVAPPKSLIDLVKKMESGYYDHLPTVTRETYRVVGRLYENDVYKLHSMMIIRHCARRTVFLLQKAYRTTDRPYFIRDKRRVRKEKQNSLQFTVLNGNAIEVDHIIL</sequence>
<dbReference type="AlphaFoldDB" id="A0A915ATI3"/>
<dbReference type="GO" id="GO:0005794">
    <property type="term" value="C:Golgi apparatus"/>
    <property type="evidence" value="ECO:0007669"/>
    <property type="project" value="TreeGrafter"/>
</dbReference>
<dbReference type="PANTHER" id="PTHR10962:SF1">
    <property type="entry name" value="INTEGRAL MEMBRANE PROTEIN 2"/>
    <property type="match status" value="1"/>
</dbReference>
<protein>
    <recommendedName>
        <fullName evidence="9">Integral membrane protein 2</fullName>
    </recommendedName>
</protein>
<evidence type="ECO:0000256" key="3">
    <source>
        <dbReference type="ARBA" id="ARBA00022692"/>
    </source>
</evidence>
<dbReference type="GO" id="GO:0005886">
    <property type="term" value="C:plasma membrane"/>
    <property type="evidence" value="ECO:0007669"/>
    <property type="project" value="UniProtKB-UniRule"/>
</dbReference>
<organism evidence="11 12">
    <name type="scientific">Parascaris univalens</name>
    <name type="common">Nematode worm</name>
    <dbReference type="NCBI Taxonomy" id="6257"/>
    <lineage>
        <taxon>Eukaryota</taxon>
        <taxon>Metazoa</taxon>
        <taxon>Ecdysozoa</taxon>
        <taxon>Nematoda</taxon>
        <taxon>Chromadorea</taxon>
        <taxon>Rhabditida</taxon>
        <taxon>Spirurina</taxon>
        <taxon>Ascaridomorpha</taxon>
        <taxon>Ascaridoidea</taxon>
        <taxon>Ascarididae</taxon>
        <taxon>Parascaris</taxon>
    </lineage>
</organism>
<dbReference type="SMART" id="SM01039">
    <property type="entry name" value="BRICHOS"/>
    <property type="match status" value="1"/>
</dbReference>
<keyword evidence="11" id="KW-1185">Reference proteome</keyword>
<dbReference type="Pfam" id="PF04089">
    <property type="entry name" value="BRICHOS"/>
    <property type="match status" value="1"/>
</dbReference>
<keyword evidence="9" id="KW-1003">Cell membrane</keyword>
<keyword evidence="5 9" id="KW-1133">Transmembrane helix</keyword>
<evidence type="ECO:0000256" key="8">
    <source>
        <dbReference type="ARBA" id="ARBA00023180"/>
    </source>
</evidence>
<name>A0A915ATI3_PARUN</name>
<evidence type="ECO:0000256" key="7">
    <source>
        <dbReference type="ARBA" id="ARBA00023157"/>
    </source>
</evidence>
<dbReference type="GO" id="GO:0001540">
    <property type="term" value="F:amyloid-beta binding"/>
    <property type="evidence" value="ECO:0007669"/>
    <property type="project" value="TreeGrafter"/>
</dbReference>
<evidence type="ECO:0000313" key="12">
    <source>
        <dbReference type="WBParaSite" id="PgR015_g110_t01"/>
    </source>
</evidence>
<dbReference type="GO" id="GO:0042985">
    <property type="term" value="P:negative regulation of amyloid precursor protein biosynthetic process"/>
    <property type="evidence" value="ECO:0007669"/>
    <property type="project" value="TreeGrafter"/>
</dbReference>
<evidence type="ECO:0000256" key="6">
    <source>
        <dbReference type="ARBA" id="ARBA00023136"/>
    </source>
</evidence>
<comment type="subcellular location">
    <subcellularLocation>
        <location evidence="1 9">Membrane</location>
        <topology evidence="1 9">Single-pass type II membrane protein</topology>
    </subcellularLocation>
</comment>
<dbReference type="Proteomes" id="UP000887569">
    <property type="component" value="Unplaced"/>
</dbReference>
<dbReference type="PANTHER" id="PTHR10962">
    <property type="entry name" value="INTEGRAL TRANSMEMBRANE PROTEIN 2"/>
    <property type="match status" value="1"/>
</dbReference>
<feature type="domain" description="BRICHOS" evidence="10">
    <location>
        <begin position="124"/>
        <end position="221"/>
    </location>
</feature>
<keyword evidence="3 9" id="KW-0812">Transmembrane</keyword>
<evidence type="ECO:0000256" key="4">
    <source>
        <dbReference type="ARBA" id="ARBA00022968"/>
    </source>
</evidence>
<dbReference type="PROSITE" id="PS50869">
    <property type="entry name" value="BRICHOS"/>
    <property type="match status" value="1"/>
</dbReference>
<comment type="similarity">
    <text evidence="2 9">Belongs to the ITM2 family.</text>
</comment>
<evidence type="ECO:0000256" key="1">
    <source>
        <dbReference type="ARBA" id="ARBA00004606"/>
    </source>
</evidence>
<evidence type="ECO:0000256" key="2">
    <source>
        <dbReference type="ARBA" id="ARBA00006794"/>
    </source>
</evidence>
<evidence type="ECO:0000313" key="11">
    <source>
        <dbReference type="Proteomes" id="UP000887569"/>
    </source>
</evidence>
<keyword evidence="6 9" id="KW-0472">Membrane</keyword>
<keyword evidence="7" id="KW-1015">Disulfide bond</keyword>
<dbReference type="InterPro" id="IPR040145">
    <property type="entry name" value="ITM2"/>
</dbReference>
<accession>A0A915ATI3</accession>
<evidence type="ECO:0000256" key="5">
    <source>
        <dbReference type="ARBA" id="ARBA00022989"/>
    </source>
</evidence>
<evidence type="ECO:0000256" key="9">
    <source>
        <dbReference type="RuleBase" id="RU367061"/>
    </source>
</evidence>